<dbReference type="Proteomes" id="UP000514713">
    <property type="component" value="Chromosome"/>
</dbReference>
<dbReference type="InterPro" id="IPR027417">
    <property type="entry name" value="P-loop_NTPase"/>
</dbReference>
<reference evidence="2" key="1">
    <citation type="submission" date="2020-06" db="EMBL/GenBank/DDBJ databases">
        <title>Nostoc edaphicum CCNP1411 genome.</title>
        <authorList>
            <person name="Fidor A."/>
            <person name="Grabski M."/>
            <person name="Gawor J."/>
            <person name="Gromadka R."/>
            <person name="Wegrzyn G."/>
            <person name="Mazur-Marzec H."/>
        </authorList>
    </citation>
    <scope>NUCLEOTIDE SEQUENCE [LARGE SCALE GENOMIC DNA]</scope>
    <source>
        <strain evidence="2">CCNP1411</strain>
    </source>
</reference>
<evidence type="ECO:0000313" key="1">
    <source>
        <dbReference type="EMBL" id="QMS89219.1"/>
    </source>
</evidence>
<proteinExistence type="predicted"/>
<evidence type="ECO:0000313" key="2">
    <source>
        <dbReference type="Proteomes" id="UP000514713"/>
    </source>
</evidence>
<dbReference type="KEGG" id="ned:HUN01_17135"/>
<protein>
    <submittedName>
        <fullName evidence="1">AAA-like domain-containing protein</fullName>
    </submittedName>
</protein>
<dbReference type="Pfam" id="PF14516">
    <property type="entry name" value="AAA_35"/>
    <property type="match status" value="1"/>
</dbReference>
<dbReference type="EMBL" id="CP054698">
    <property type="protein sequence ID" value="QMS89219.1"/>
    <property type="molecule type" value="Genomic_DNA"/>
</dbReference>
<dbReference type="SUPFAM" id="SSF52540">
    <property type="entry name" value="P-loop containing nucleoside triphosphate hydrolases"/>
    <property type="match status" value="1"/>
</dbReference>
<sequence length="524" mass="60556">MKTTKKSHLEMKADKNKSLRKRGAVLTVVGLKRLQTAILEEERQKRGSKRFTQVELSDRIGISTSSLSRLWSLNSRIDPRTMRICFSAFDLVLHEDDYTLYDANDMDFLREYSPEDRQLIDRDLSANSANADLLPESELSGEQQTITPNTAPSQIVSVFLGEEKIKSEMTLNKQSDYNDGTKISEYIKYPCAPLSLDSKFYIPRPPLEELAYQEITQPGCVIRIQGCRGMGKTSLMLRIVAHTRMLGYETAKINIAQVDIDVLRKPQLFMQWLAASIARQLGREFNVDKHWDEEIGSKLSCTLYLKECLLAPLEKPLLLVLDEVQHIFEYPDLANEFLPLLRSWQEEAQQDEVWTKLRLVIVYSTDVCLSIEINQSPFNIGLPLKLSEFTSEQVIELANRYGIDWQQNKQVQQLMELIGGHPALLNITLYHLLYHKLTLEEILQTAITEVGIYRQHLQNLLNKLQKNTQLLDTMKIFLTKDENIDLDILTAYQLENMGLIQLQQQKWVISCQLYRDFLKKYLMS</sequence>
<accession>A0A7D7QDU5</accession>
<keyword evidence="2" id="KW-1185">Reference proteome</keyword>
<name>A0A7D7QDU5_9NOSO</name>
<dbReference type="RefSeq" id="WP_181932263.1">
    <property type="nucleotide sequence ID" value="NZ_CP054698.1"/>
</dbReference>
<dbReference type="AlphaFoldDB" id="A0A7D7QDU5"/>
<gene>
    <name evidence="1" type="ORF">HUN01_17135</name>
</gene>
<organism evidence="1 2">
    <name type="scientific">Nostoc edaphicum CCNP1411</name>
    <dbReference type="NCBI Taxonomy" id="1472755"/>
    <lineage>
        <taxon>Bacteria</taxon>
        <taxon>Bacillati</taxon>
        <taxon>Cyanobacteriota</taxon>
        <taxon>Cyanophyceae</taxon>
        <taxon>Nostocales</taxon>
        <taxon>Nostocaceae</taxon>
        <taxon>Nostoc</taxon>
    </lineage>
</organism>
<dbReference type="Gene3D" id="3.40.50.300">
    <property type="entry name" value="P-loop containing nucleotide triphosphate hydrolases"/>
    <property type="match status" value="1"/>
</dbReference>